<dbReference type="OrthoDB" id="9763014at2"/>
<dbReference type="AlphaFoldDB" id="A0A431V4F5"/>
<keyword evidence="1" id="KW-0732">Signal</keyword>
<dbReference type="RefSeq" id="WP_126483026.1">
    <property type="nucleotide sequence ID" value="NZ_RXNS01000006.1"/>
</dbReference>
<reference evidence="5 6" key="1">
    <citation type="submission" date="2018-12" db="EMBL/GenBank/DDBJ databases">
        <authorList>
            <person name="Yu L."/>
        </authorList>
    </citation>
    <scope>NUCLEOTIDE SEQUENCE [LARGE SCALE GENOMIC DNA]</scope>
    <source>
        <strain evidence="5 6">11S</strain>
    </source>
</reference>
<dbReference type="Pfam" id="PF07940">
    <property type="entry name" value="Hepar_II_III_C"/>
    <property type="match status" value="1"/>
</dbReference>
<dbReference type="GO" id="GO:0016829">
    <property type="term" value="F:lyase activity"/>
    <property type="evidence" value="ECO:0007669"/>
    <property type="project" value="UniProtKB-KW"/>
</dbReference>
<evidence type="ECO:0000256" key="1">
    <source>
        <dbReference type="ARBA" id="ARBA00022729"/>
    </source>
</evidence>
<organism evidence="5 6">
    <name type="scientific">Halomonas nitroreducens</name>
    <dbReference type="NCBI Taxonomy" id="447425"/>
    <lineage>
        <taxon>Bacteria</taxon>
        <taxon>Pseudomonadati</taxon>
        <taxon>Pseudomonadota</taxon>
        <taxon>Gammaproteobacteria</taxon>
        <taxon>Oceanospirillales</taxon>
        <taxon>Halomonadaceae</taxon>
        <taxon>Halomonas</taxon>
    </lineage>
</organism>
<keyword evidence="6" id="KW-1185">Reference proteome</keyword>
<dbReference type="EMBL" id="RXNS01000006">
    <property type="protein sequence ID" value="RTR05138.1"/>
    <property type="molecule type" value="Genomic_DNA"/>
</dbReference>
<evidence type="ECO:0000256" key="2">
    <source>
        <dbReference type="ARBA" id="ARBA00022764"/>
    </source>
</evidence>
<accession>A0A431V4F5</accession>
<name>A0A431V4F5_9GAMM</name>
<dbReference type="Gene3D" id="2.70.98.70">
    <property type="match status" value="1"/>
</dbReference>
<dbReference type="InterPro" id="IPR012480">
    <property type="entry name" value="Hepar_II_III_C"/>
</dbReference>
<keyword evidence="2" id="KW-0574">Periplasm</keyword>
<sequence length="258" mass="29718">MSCANYVDRLRHKHADCLSLVWQENSRYLLYDSGKYGYQKSNWRDYFRSTRAHNTVEVDGYNSSRQKRDAYGSAIQHVGTCDGGWLLVGRVSHARLKMTHQRVVYYRPGVGVEVLDIIRNDQPQRLRDFRWWWHIGPDTTPLELSPVGARFEDASDQQRLTLQVESTLERAPRACSHHGQREPRLAGWYSPGYLEAQPSQAVSFHFQAQEPRFAVVSRWGLGEQDAQTAVLRIEQGKLQVASEALYQALSELLEHGFI</sequence>
<evidence type="ECO:0000313" key="5">
    <source>
        <dbReference type="EMBL" id="RTR05138.1"/>
    </source>
</evidence>
<comment type="caution">
    <text evidence="5">The sequence shown here is derived from an EMBL/GenBank/DDBJ whole genome shotgun (WGS) entry which is preliminary data.</text>
</comment>
<dbReference type="PANTHER" id="PTHR39210:SF1">
    <property type="entry name" value="HEPARIN-SULFATE LYASE"/>
    <property type="match status" value="1"/>
</dbReference>
<protein>
    <recommendedName>
        <fullName evidence="4">Heparinase II/III-like C-terminal domain-containing protein</fullName>
    </recommendedName>
</protein>
<proteinExistence type="predicted"/>
<dbReference type="PANTHER" id="PTHR39210">
    <property type="entry name" value="HEPARIN-SULFATE LYASE"/>
    <property type="match status" value="1"/>
</dbReference>
<feature type="domain" description="Heparinase II/III-like C-terminal" evidence="4">
    <location>
        <begin position="8"/>
        <end position="209"/>
    </location>
</feature>
<evidence type="ECO:0000259" key="4">
    <source>
        <dbReference type="Pfam" id="PF07940"/>
    </source>
</evidence>
<evidence type="ECO:0000313" key="6">
    <source>
        <dbReference type="Proteomes" id="UP000267400"/>
    </source>
</evidence>
<evidence type="ECO:0000256" key="3">
    <source>
        <dbReference type="ARBA" id="ARBA00023239"/>
    </source>
</evidence>
<dbReference type="Proteomes" id="UP000267400">
    <property type="component" value="Unassembled WGS sequence"/>
</dbReference>
<keyword evidence="3" id="KW-0456">Lyase</keyword>
<gene>
    <name evidence="5" type="ORF">EKG36_08470</name>
</gene>